<name>A0A6N2TK38_9FIRM</name>
<dbReference type="InterPro" id="IPR043743">
    <property type="entry name" value="DUF5688"/>
</dbReference>
<dbReference type="EMBL" id="CACRST010000014">
    <property type="protein sequence ID" value="VYT05965.1"/>
    <property type="molecule type" value="Genomic_DNA"/>
</dbReference>
<accession>A0A6N2TK38</accession>
<dbReference type="AlphaFoldDB" id="A0A6N2TK38"/>
<dbReference type="Pfam" id="PF18941">
    <property type="entry name" value="DUF5688"/>
    <property type="match status" value="1"/>
</dbReference>
<organism evidence="1">
    <name type="scientific">Blautia glucerasea</name>
    <dbReference type="NCBI Taxonomy" id="536633"/>
    <lineage>
        <taxon>Bacteria</taxon>
        <taxon>Bacillati</taxon>
        <taxon>Bacillota</taxon>
        <taxon>Clostridia</taxon>
        <taxon>Lachnospirales</taxon>
        <taxon>Lachnospiraceae</taxon>
        <taxon>Blautia</taxon>
    </lineage>
</organism>
<evidence type="ECO:0000313" key="1">
    <source>
        <dbReference type="EMBL" id="VYT05965.1"/>
    </source>
</evidence>
<reference evidence="1" key="1">
    <citation type="submission" date="2019-11" db="EMBL/GenBank/DDBJ databases">
        <authorList>
            <person name="Feng L."/>
        </authorList>
    </citation>
    <scope>NUCLEOTIDE SEQUENCE</scope>
    <source>
        <strain evidence="1">BgluceraseaLFYP119</strain>
    </source>
</reference>
<proteinExistence type="predicted"/>
<gene>
    <name evidence="1" type="ORF">BGLFYP119_01642</name>
</gene>
<dbReference type="RefSeq" id="WP_156353967.1">
    <property type="nucleotide sequence ID" value="NZ_CACRST010000014.1"/>
</dbReference>
<sequence>MEKEYEDFVDEFQQKLREVTGYGEDRIFYKRKDEYPPTEGDRIFVNRVVEDEVTEVCALYAGELFEEYKNGMEMDVMIRNVIIRMSRLEKADIADKIRGLNDYEKIRKALFIRLINKNKHKEELKDSLFFTIGDIALVLYVHLGEAEGCTTSMKVKRPMIDLWEKAPDEVMEAALLNTYFISPPRIYCWEKMIFDPFYEGENFMDIMRDYPLRKDAVGNCLSTVKRTNGAVAVFLPGVAERLADLFQGGFYLVFTSIHEVMIHSEKTVDPKDLRRVLADTVRETTPEEDFLTFHIYYYDKDSGIFSLCLKGEEERD</sequence>
<protein>
    <submittedName>
        <fullName evidence="1">Uncharacterized protein</fullName>
    </submittedName>
</protein>